<dbReference type="Proteomes" id="UP000269883">
    <property type="component" value="Chromosome"/>
</dbReference>
<dbReference type="PROSITE" id="PS51257">
    <property type="entry name" value="PROKAR_LIPOPROTEIN"/>
    <property type="match status" value="1"/>
</dbReference>
<dbReference type="RefSeq" id="WP_126376903.1">
    <property type="nucleotide sequence ID" value="NZ_AP017378.1"/>
</dbReference>
<name>A0A2Z6AWD2_9BACT</name>
<feature type="domain" description="ABC-type transport auxiliary lipoprotein component" evidence="1">
    <location>
        <begin position="31"/>
        <end position="193"/>
    </location>
</feature>
<dbReference type="InterPro" id="IPR005586">
    <property type="entry name" value="ABC_trans_aux"/>
</dbReference>
<sequence length="204" mass="22064">MRTRTLQILGLLLTLMALGACRGAVPPVSFYTLSSLPVTGNTEQTIPANALAVGVGPLTIPRMIDRPNIVTRTAQGELHIDEFHRWAGTLESTVLGTLTQNITRQLGSDHVVAYPWTNFIAPDYRVPIDIMRLDGELGGVVTLEATWGVTPSGQRRAAVVRKTEIHEQSTGASYADLVAAHNRALEKLANMIATEIDTLRATGQ</sequence>
<gene>
    <name evidence="2" type="ORF">DFE_0826</name>
</gene>
<evidence type="ECO:0000313" key="2">
    <source>
        <dbReference type="EMBL" id="BBD07552.1"/>
    </source>
</evidence>
<evidence type="ECO:0000313" key="3">
    <source>
        <dbReference type="Proteomes" id="UP000269883"/>
    </source>
</evidence>
<organism evidence="2 3">
    <name type="scientific">Desulfovibrio ferrophilus</name>
    <dbReference type="NCBI Taxonomy" id="241368"/>
    <lineage>
        <taxon>Bacteria</taxon>
        <taxon>Pseudomonadati</taxon>
        <taxon>Thermodesulfobacteriota</taxon>
        <taxon>Desulfovibrionia</taxon>
        <taxon>Desulfovibrionales</taxon>
        <taxon>Desulfovibrionaceae</taxon>
        <taxon>Desulfovibrio</taxon>
    </lineage>
</organism>
<dbReference type="SUPFAM" id="SSF159594">
    <property type="entry name" value="XCC0632-like"/>
    <property type="match status" value="1"/>
</dbReference>
<keyword evidence="3" id="KW-1185">Reference proteome</keyword>
<reference evidence="2 3" key="1">
    <citation type="journal article" date="2018" name="Sci. Adv.">
        <title>Multi-heme cytochromes provide a pathway for survival in energy-limited environments.</title>
        <authorList>
            <person name="Deng X."/>
            <person name="Dohmae N."/>
            <person name="Nealson K.H."/>
            <person name="Hashimoto K."/>
            <person name="Okamoto A."/>
        </authorList>
    </citation>
    <scope>NUCLEOTIDE SEQUENCE [LARGE SCALE GENOMIC DNA]</scope>
    <source>
        <strain evidence="2 3">IS5</strain>
    </source>
</reference>
<dbReference type="Pfam" id="PF03886">
    <property type="entry name" value="ABC_trans_aux"/>
    <property type="match status" value="1"/>
</dbReference>
<dbReference type="Gene3D" id="3.40.50.10610">
    <property type="entry name" value="ABC-type transport auxiliary lipoprotein component"/>
    <property type="match status" value="1"/>
</dbReference>
<accession>A0A2Z6AWD2</accession>
<dbReference type="AlphaFoldDB" id="A0A2Z6AWD2"/>
<dbReference type="EMBL" id="AP017378">
    <property type="protein sequence ID" value="BBD07552.1"/>
    <property type="molecule type" value="Genomic_DNA"/>
</dbReference>
<dbReference type="OrthoDB" id="5372878at2"/>
<proteinExistence type="predicted"/>
<dbReference type="KEGG" id="dfl:DFE_0826"/>
<protein>
    <recommendedName>
        <fullName evidence="1">ABC-type transport auxiliary lipoprotein component domain-containing protein</fullName>
    </recommendedName>
</protein>
<evidence type="ECO:0000259" key="1">
    <source>
        <dbReference type="Pfam" id="PF03886"/>
    </source>
</evidence>